<dbReference type="InterPro" id="IPR018200">
    <property type="entry name" value="USP_CS"/>
</dbReference>
<comment type="catalytic activity">
    <reaction evidence="1">
        <text>Thiol-dependent hydrolysis of ester, thioester, amide, peptide and isopeptide bonds formed by the C-terminal Gly of ubiquitin (a 76-residue protein attached to proteins as an intracellular targeting signal).</text>
        <dbReference type="EC" id="3.4.19.12"/>
    </reaction>
</comment>
<evidence type="ECO:0000256" key="7">
    <source>
        <dbReference type="ARBA" id="ARBA00022807"/>
    </source>
</evidence>
<evidence type="ECO:0000256" key="4">
    <source>
        <dbReference type="ARBA" id="ARBA00022670"/>
    </source>
</evidence>
<evidence type="ECO:0000256" key="5">
    <source>
        <dbReference type="ARBA" id="ARBA00022786"/>
    </source>
</evidence>
<name>A0ABR1FQQ6_AURAN</name>
<proteinExistence type="inferred from homology"/>
<keyword evidence="4" id="KW-0645">Protease</keyword>
<evidence type="ECO:0000313" key="11">
    <source>
        <dbReference type="Proteomes" id="UP001363151"/>
    </source>
</evidence>
<comment type="similarity">
    <text evidence="2">Belongs to the peptidase C19 family.</text>
</comment>
<evidence type="ECO:0000256" key="6">
    <source>
        <dbReference type="ARBA" id="ARBA00022801"/>
    </source>
</evidence>
<feature type="compositionally biased region" description="Acidic residues" evidence="8">
    <location>
        <begin position="411"/>
        <end position="420"/>
    </location>
</feature>
<dbReference type="PROSITE" id="PS00973">
    <property type="entry name" value="USP_2"/>
    <property type="match status" value="1"/>
</dbReference>
<keyword evidence="6 10" id="KW-0378">Hydrolase</keyword>
<dbReference type="PANTHER" id="PTHR24006:SF758">
    <property type="entry name" value="UBIQUITIN CARBOXYL-TERMINAL HYDROLASE 36"/>
    <property type="match status" value="1"/>
</dbReference>
<accession>A0ABR1FQQ6</accession>
<sequence length="525" mass="56730">MSSKQLGAMARGGGFRNGANGNGHAAARAPKPQRVLTFTLGDERWPLNPRKRDVAAALRDALRGVFGAARVPRQLANRLRAVGRSFRRGRQEDAHEFLRALLDAAEPGFAPLEAPSSKANPVSAIFGGRASSTLCCPKCGYKSATEEPFLDLSLEPKPSLARALDAFTAPEKLDAKNAWRCGGCSEPVRATKRLGVAAAPEALVVHLKRFDARGRVARKVDAHVAFGARLELKTTDGGAASYGLVGVLVHHGQSTHSGHYTAFCRTRSGAWSSFDDDAVRACALADVLRQRAYMLFYARDTRPPEQLVSRERAASIESNNPIDLPEPAPAPPATPTVVSVVAMDLLTGRRRLLAARDKARKRVVAVSHGYPRKLAVGKRRRKRLRLCVVDEEEEEEEEEEEAPKAAREADASSDDDDDGDTTAALGPLSPRPPFSPRVRGPSLDMPPPGPTESPKARPAMPPPLPLEAAPSNHTVWGGFEVGGWDDDDAAAAPRPRPKPKKAKTGARYDAWDRSLDAPRRGNWDD</sequence>
<dbReference type="InterPro" id="IPR050164">
    <property type="entry name" value="Peptidase_C19"/>
</dbReference>
<keyword evidence="11" id="KW-1185">Reference proteome</keyword>
<feature type="domain" description="USP" evidence="9">
    <location>
        <begin position="1"/>
        <end position="300"/>
    </location>
</feature>
<dbReference type="Proteomes" id="UP001363151">
    <property type="component" value="Unassembled WGS sequence"/>
</dbReference>
<evidence type="ECO:0000313" key="10">
    <source>
        <dbReference type="EMBL" id="KAK7235908.1"/>
    </source>
</evidence>
<evidence type="ECO:0000256" key="1">
    <source>
        <dbReference type="ARBA" id="ARBA00000707"/>
    </source>
</evidence>
<dbReference type="PROSITE" id="PS50235">
    <property type="entry name" value="USP_3"/>
    <property type="match status" value="1"/>
</dbReference>
<feature type="region of interest" description="Disordered" evidence="8">
    <location>
        <begin position="1"/>
        <end position="30"/>
    </location>
</feature>
<reference evidence="10 11" key="1">
    <citation type="submission" date="2024-03" db="EMBL/GenBank/DDBJ databases">
        <title>Aureococcus anophagefferens CCMP1851 and Kratosvirus quantuckense: Draft genome of a second virus-susceptible host strain in the model system.</title>
        <authorList>
            <person name="Chase E."/>
            <person name="Truchon A.R."/>
            <person name="Schepens W."/>
            <person name="Wilhelm S.W."/>
        </authorList>
    </citation>
    <scope>NUCLEOTIDE SEQUENCE [LARGE SCALE GENOMIC DNA]</scope>
    <source>
        <strain evidence="10 11">CCMP1851</strain>
    </source>
</reference>
<dbReference type="PANTHER" id="PTHR24006">
    <property type="entry name" value="UBIQUITIN CARBOXYL-TERMINAL HYDROLASE"/>
    <property type="match status" value="1"/>
</dbReference>
<protein>
    <recommendedName>
        <fullName evidence="3">ubiquitinyl hydrolase 1</fullName>
        <ecNumber evidence="3">3.4.19.12</ecNumber>
    </recommendedName>
</protein>
<feature type="region of interest" description="Disordered" evidence="8">
    <location>
        <begin position="390"/>
        <end position="525"/>
    </location>
</feature>
<dbReference type="Gene3D" id="3.90.70.10">
    <property type="entry name" value="Cysteine proteinases"/>
    <property type="match status" value="1"/>
</dbReference>
<gene>
    <name evidence="10" type="ORF">SO694_00065020</name>
</gene>
<dbReference type="EMBL" id="JBBJCI010000288">
    <property type="protein sequence ID" value="KAK7235908.1"/>
    <property type="molecule type" value="Genomic_DNA"/>
</dbReference>
<dbReference type="InterPro" id="IPR038765">
    <property type="entry name" value="Papain-like_cys_pep_sf"/>
</dbReference>
<keyword evidence="7" id="KW-0788">Thiol protease</keyword>
<comment type="caution">
    <text evidence="10">The sequence shown here is derived from an EMBL/GenBank/DDBJ whole genome shotgun (WGS) entry which is preliminary data.</text>
</comment>
<keyword evidence="5" id="KW-0833">Ubl conjugation pathway</keyword>
<dbReference type="InterPro" id="IPR028889">
    <property type="entry name" value="USP"/>
</dbReference>
<dbReference type="EC" id="3.4.19.12" evidence="3"/>
<evidence type="ECO:0000256" key="8">
    <source>
        <dbReference type="SAM" id="MobiDB-lite"/>
    </source>
</evidence>
<feature type="compositionally biased region" description="Low complexity" evidence="8">
    <location>
        <begin position="17"/>
        <end position="29"/>
    </location>
</feature>
<dbReference type="SUPFAM" id="SSF54001">
    <property type="entry name" value="Cysteine proteinases"/>
    <property type="match status" value="1"/>
</dbReference>
<organism evidence="10 11">
    <name type="scientific">Aureococcus anophagefferens</name>
    <name type="common">Harmful bloom alga</name>
    <dbReference type="NCBI Taxonomy" id="44056"/>
    <lineage>
        <taxon>Eukaryota</taxon>
        <taxon>Sar</taxon>
        <taxon>Stramenopiles</taxon>
        <taxon>Ochrophyta</taxon>
        <taxon>Pelagophyceae</taxon>
        <taxon>Pelagomonadales</taxon>
        <taxon>Pelagomonadaceae</taxon>
        <taxon>Aureococcus</taxon>
    </lineage>
</organism>
<dbReference type="InterPro" id="IPR001394">
    <property type="entry name" value="Peptidase_C19_UCH"/>
</dbReference>
<evidence type="ECO:0000259" key="9">
    <source>
        <dbReference type="PROSITE" id="PS50235"/>
    </source>
</evidence>
<evidence type="ECO:0000256" key="2">
    <source>
        <dbReference type="ARBA" id="ARBA00009085"/>
    </source>
</evidence>
<feature type="compositionally biased region" description="Basic residues" evidence="8">
    <location>
        <begin position="495"/>
        <end position="504"/>
    </location>
</feature>
<evidence type="ECO:0000256" key="3">
    <source>
        <dbReference type="ARBA" id="ARBA00012759"/>
    </source>
</evidence>
<dbReference type="GO" id="GO:0016787">
    <property type="term" value="F:hydrolase activity"/>
    <property type="evidence" value="ECO:0007669"/>
    <property type="project" value="UniProtKB-KW"/>
</dbReference>
<dbReference type="Pfam" id="PF00443">
    <property type="entry name" value="UCH"/>
    <property type="match status" value="1"/>
</dbReference>
<feature type="compositionally biased region" description="Basic and acidic residues" evidence="8">
    <location>
        <begin position="509"/>
        <end position="525"/>
    </location>
</feature>
<feature type="compositionally biased region" description="Acidic residues" evidence="8">
    <location>
        <begin position="390"/>
        <end position="401"/>
    </location>
</feature>